<keyword evidence="4" id="KW-1185">Reference proteome</keyword>
<gene>
    <name evidence="3" type="ORF">CLV81_1908</name>
</gene>
<dbReference type="GO" id="GO:0051213">
    <property type="term" value="F:dioxygenase activity"/>
    <property type="evidence" value="ECO:0007669"/>
    <property type="project" value="UniProtKB-KW"/>
</dbReference>
<comment type="caution">
    <text evidence="3">The sequence shown here is derived from an EMBL/GenBank/DDBJ whole genome shotgun (WGS) entry which is preliminary data.</text>
</comment>
<evidence type="ECO:0000313" key="4">
    <source>
        <dbReference type="Proteomes" id="UP000237640"/>
    </source>
</evidence>
<evidence type="ECO:0000313" key="3">
    <source>
        <dbReference type="EMBL" id="PRX57894.1"/>
    </source>
</evidence>
<accession>A0A2T0MJY8</accession>
<keyword evidence="3" id="KW-0560">Oxidoreductase</keyword>
<dbReference type="SUPFAM" id="SSF54593">
    <property type="entry name" value="Glyoxalase/Bleomycin resistance protein/Dihydroxybiphenyl dioxygenase"/>
    <property type="match status" value="1"/>
</dbReference>
<dbReference type="GO" id="GO:0046491">
    <property type="term" value="P:L-methylmalonyl-CoA metabolic process"/>
    <property type="evidence" value="ECO:0007669"/>
    <property type="project" value="TreeGrafter"/>
</dbReference>
<dbReference type="Pfam" id="PF00903">
    <property type="entry name" value="Glyoxalase"/>
    <property type="match status" value="1"/>
</dbReference>
<name>A0A2T0MJY8_9FLAO</name>
<keyword evidence="3" id="KW-0456">Lyase</keyword>
<reference evidence="3 4" key="1">
    <citation type="submission" date="2018-03" db="EMBL/GenBank/DDBJ databases">
        <title>Genomic Encyclopedia of Archaeal and Bacterial Type Strains, Phase II (KMG-II): from individual species to whole genera.</title>
        <authorList>
            <person name="Goeker M."/>
        </authorList>
    </citation>
    <scope>NUCLEOTIDE SEQUENCE [LARGE SCALE GENOMIC DNA]</scope>
    <source>
        <strain evidence="3 4">DSM 25027</strain>
    </source>
</reference>
<dbReference type="EMBL" id="PVYX01000001">
    <property type="protein sequence ID" value="PRX57894.1"/>
    <property type="molecule type" value="Genomic_DNA"/>
</dbReference>
<proteinExistence type="predicted"/>
<keyword evidence="1" id="KW-0479">Metal-binding</keyword>
<protein>
    <submittedName>
        <fullName evidence="3">Catechol 2,3-dioxygenase-like lactoylglutathione lyase family enzyme</fullName>
    </submittedName>
</protein>
<organism evidence="3 4">
    <name type="scientific">Flagellimonas meridianipacifica</name>
    <dbReference type="NCBI Taxonomy" id="1080225"/>
    <lineage>
        <taxon>Bacteria</taxon>
        <taxon>Pseudomonadati</taxon>
        <taxon>Bacteroidota</taxon>
        <taxon>Flavobacteriia</taxon>
        <taxon>Flavobacteriales</taxon>
        <taxon>Flavobacteriaceae</taxon>
        <taxon>Flagellimonas</taxon>
    </lineage>
</organism>
<evidence type="ECO:0000259" key="2">
    <source>
        <dbReference type="PROSITE" id="PS51819"/>
    </source>
</evidence>
<dbReference type="GO" id="GO:0046872">
    <property type="term" value="F:metal ion binding"/>
    <property type="evidence" value="ECO:0007669"/>
    <property type="project" value="UniProtKB-KW"/>
</dbReference>
<dbReference type="PROSITE" id="PS51819">
    <property type="entry name" value="VOC"/>
    <property type="match status" value="1"/>
</dbReference>
<dbReference type="InterPro" id="IPR004360">
    <property type="entry name" value="Glyas_Fos-R_dOase_dom"/>
</dbReference>
<evidence type="ECO:0000256" key="1">
    <source>
        <dbReference type="ARBA" id="ARBA00022723"/>
    </source>
</evidence>
<dbReference type="AlphaFoldDB" id="A0A2T0MJY8"/>
<keyword evidence="3" id="KW-0223">Dioxygenase</keyword>
<dbReference type="Proteomes" id="UP000237640">
    <property type="component" value="Unassembled WGS sequence"/>
</dbReference>
<dbReference type="GO" id="GO:0016829">
    <property type="term" value="F:lyase activity"/>
    <property type="evidence" value="ECO:0007669"/>
    <property type="project" value="UniProtKB-KW"/>
</dbReference>
<dbReference type="InterPro" id="IPR037523">
    <property type="entry name" value="VOC_core"/>
</dbReference>
<dbReference type="InterPro" id="IPR051785">
    <property type="entry name" value="MMCE/EMCE_epimerase"/>
</dbReference>
<feature type="domain" description="VOC" evidence="2">
    <location>
        <begin position="5"/>
        <end position="149"/>
    </location>
</feature>
<dbReference type="Gene3D" id="3.10.180.10">
    <property type="entry name" value="2,3-Dihydroxybiphenyl 1,2-Dioxygenase, domain 1"/>
    <property type="match status" value="1"/>
</dbReference>
<sequence length="156" mass="17861">MEMMRYAHTNIVSADWKKLVAFYVEVFQCRLIPPIRRQSGKWLEKGMGLKDAQLEGAHLLLPGHGENGPTLEIYQHRTIENQKAILPNKRGFAHIAFEVDNVQEVLEDLIKYGGKSFGEITKKKVDDVGEITFVYARDPEGNLIELQHWNTLLPMS</sequence>
<dbReference type="GO" id="GO:0004493">
    <property type="term" value="F:methylmalonyl-CoA epimerase activity"/>
    <property type="evidence" value="ECO:0007669"/>
    <property type="project" value="TreeGrafter"/>
</dbReference>
<dbReference type="InterPro" id="IPR029068">
    <property type="entry name" value="Glyas_Bleomycin-R_OHBP_Dase"/>
</dbReference>
<dbReference type="PANTHER" id="PTHR43048:SF5">
    <property type="entry name" value="BLR5325 PROTEIN"/>
    <property type="match status" value="1"/>
</dbReference>
<dbReference type="PANTHER" id="PTHR43048">
    <property type="entry name" value="METHYLMALONYL-COA EPIMERASE"/>
    <property type="match status" value="1"/>
</dbReference>